<dbReference type="FunFam" id="2.60.40.150:FF:000011">
    <property type="entry name" value="Synaptotagmin 6"/>
    <property type="match status" value="1"/>
</dbReference>
<dbReference type="GO" id="GO:0005886">
    <property type="term" value="C:plasma membrane"/>
    <property type="evidence" value="ECO:0007669"/>
    <property type="project" value="TreeGrafter"/>
</dbReference>
<dbReference type="PRINTS" id="PR00360">
    <property type="entry name" value="C2DOMAIN"/>
</dbReference>
<dbReference type="PANTHER" id="PTHR10024:SF45">
    <property type="entry name" value="SYNAPTOTAGMIN-6"/>
    <property type="match status" value="1"/>
</dbReference>
<keyword evidence="5" id="KW-0677">Repeat</keyword>
<dbReference type="GO" id="GO:0005544">
    <property type="term" value="F:calcium-dependent phospholipid binding"/>
    <property type="evidence" value="ECO:0007669"/>
    <property type="project" value="TreeGrafter"/>
</dbReference>
<keyword evidence="8 11" id="KW-0472">Membrane</keyword>
<evidence type="ECO:0000259" key="12">
    <source>
        <dbReference type="PROSITE" id="PS50004"/>
    </source>
</evidence>
<keyword evidence="3 11" id="KW-0812">Transmembrane</keyword>
<evidence type="ECO:0000256" key="1">
    <source>
        <dbReference type="ARBA" id="ARBA00004160"/>
    </source>
</evidence>
<dbReference type="FunFam" id="2.60.40.150:FF:000005">
    <property type="entry name" value="Synaptotagmin 6"/>
    <property type="match status" value="1"/>
</dbReference>
<dbReference type="GO" id="GO:0001786">
    <property type="term" value="F:phosphatidylserine binding"/>
    <property type="evidence" value="ECO:0007669"/>
    <property type="project" value="TreeGrafter"/>
</dbReference>
<dbReference type="SUPFAM" id="SSF49562">
    <property type="entry name" value="C2 domain (Calcium/lipid-binding domain, CaLB)"/>
    <property type="match status" value="2"/>
</dbReference>
<feature type="domain" description="C2" evidence="12">
    <location>
        <begin position="609"/>
        <end position="742"/>
    </location>
</feature>
<dbReference type="InterPro" id="IPR001565">
    <property type="entry name" value="Synaptotagmin"/>
</dbReference>
<keyword evidence="6" id="KW-0106">Calcium</keyword>
<feature type="compositionally biased region" description="Polar residues" evidence="10">
    <location>
        <begin position="757"/>
        <end position="776"/>
    </location>
</feature>
<dbReference type="AlphaFoldDB" id="A0A8U1F7P7"/>
<evidence type="ECO:0000313" key="13">
    <source>
        <dbReference type="Proteomes" id="UP000808372"/>
    </source>
</evidence>
<dbReference type="Pfam" id="PF00168">
    <property type="entry name" value="C2"/>
    <property type="match status" value="2"/>
</dbReference>
<proteinExistence type="inferred from homology"/>
<dbReference type="GO" id="GO:0030658">
    <property type="term" value="C:transport vesicle membrane"/>
    <property type="evidence" value="ECO:0007669"/>
    <property type="project" value="UniProtKB-SubCell"/>
</dbReference>
<dbReference type="GO" id="GO:0005509">
    <property type="term" value="F:calcium ion binding"/>
    <property type="evidence" value="ECO:0007669"/>
    <property type="project" value="TreeGrafter"/>
</dbReference>
<evidence type="ECO:0000256" key="11">
    <source>
        <dbReference type="SAM" id="Phobius"/>
    </source>
</evidence>
<dbReference type="InterPro" id="IPR035892">
    <property type="entry name" value="C2_domain_sf"/>
</dbReference>
<dbReference type="SMART" id="SM00239">
    <property type="entry name" value="C2"/>
    <property type="match status" value="2"/>
</dbReference>
<reference evidence="14" key="1">
    <citation type="submission" date="2025-08" db="UniProtKB">
        <authorList>
            <consortium name="RefSeq"/>
        </authorList>
    </citation>
    <scope>IDENTIFICATION</scope>
    <source>
        <tissue evidence="14">White muscle</tissue>
    </source>
</reference>
<dbReference type="CDD" id="cd08403">
    <property type="entry name" value="C2B_Synaptotagmin-3-5-6-9-10"/>
    <property type="match status" value="1"/>
</dbReference>
<organism evidence="13 14">
    <name type="scientific">Salvelinus namaycush</name>
    <name type="common">Lake trout</name>
    <name type="synonym">Salmo namaycush</name>
    <dbReference type="NCBI Taxonomy" id="8040"/>
    <lineage>
        <taxon>Eukaryota</taxon>
        <taxon>Metazoa</taxon>
        <taxon>Chordata</taxon>
        <taxon>Craniata</taxon>
        <taxon>Vertebrata</taxon>
        <taxon>Euteleostomi</taxon>
        <taxon>Actinopterygii</taxon>
        <taxon>Neopterygii</taxon>
        <taxon>Teleostei</taxon>
        <taxon>Protacanthopterygii</taxon>
        <taxon>Salmoniformes</taxon>
        <taxon>Salmonidae</taxon>
        <taxon>Salmoninae</taxon>
        <taxon>Salvelinus</taxon>
    </lineage>
</organism>
<evidence type="ECO:0000256" key="3">
    <source>
        <dbReference type="ARBA" id="ARBA00022692"/>
    </source>
</evidence>
<evidence type="ECO:0000256" key="4">
    <source>
        <dbReference type="ARBA" id="ARBA00022723"/>
    </source>
</evidence>
<protein>
    <submittedName>
        <fullName evidence="14">Synaptotagmin-6-like</fullName>
    </submittedName>
</protein>
<keyword evidence="13" id="KW-1185">Reference proteome</keyword>
<sequence>MPPGLVKAEVKQLVLKVLLEEQVLVLPLPEPTTPVGDVAAPLSPVVSGGEAKAPATLPRFDPLSPLSTGDARRDVRSIQFQLEAEREQRQFQLEMCKLEAEREQRQFQLEMCKLEAEKEREQRQLDMEMGKIEAELKMRQMELEAETARLAFRPAATARQESDVIDLSKTVLFKEDDQEDGLCAISGKLITSDKQPRKEEKNEELIADAIQLPVTREQLVANQKRRMSSAEERKDHDMHCEKAVALIIDLCLDDSPLLQPNTCQDFITLATNPNSAWSDISFSFLLLLFVACGLALLGVIVFASWKLCWLPWCTKDLSSSATALAPAAGPPSSASDRPYDRAFSAHAHRPTFVRAHTHVHAMASDNLNPSDLASFLEAAVKISHTSPNIPAKVQLSMKDHFLRRTRMARQTTEPASSNRHSSFKKHLPRQIQHVTSLDRGSDFPYAEDQSTSLASLGRIQPELYKQSPLEADESSKTCGKINFSLKYDYESEALFVNILKAFDLPAKDLCGSSDPYVKIYLLPDRKHKFQTRVHRKTLNPMFDESFQFTVPYEELGSRKLHLSIFDFDRFSSHDMIGEVILENLFEASDLSRETAIWKDIQYATSESVDLGEIMFSLCYLPTAGRLTMTIIKCRNLKAMDITGYSDPYVKVSLESDGRRLKKKKTTIKRNTLNPTYNEAIIFDIPPENMDQVSLHISVMDYDLVGHNEVIGVNRVGSHAEGLGRDHWNEMLAYPRKPIAHWHPLLEATKSQKEWKTRTASFDSQGSCPSPRLLSSP</sequence>
<evidence type="ECO:0000256" key="2">
    <source>
        <dbReference type="ARBA" id="ARBA00006996"/>
    </source>
</evidence>
<evidence type="ECO:0000256" key="5">
    <source>
        <dbReference type="ARBA" id="ARBA00022737"/>
    </source>
</evidence>
<evidence type="ECO:0000256" key="10">
    <source>
        <dbReference type="SAM" id="MobiDB-lite"/>
    </source>
</evidence>
<dbReference type="GO" id="GO:0070382">
    <property type="term" value="C:exocytic vesicle"/>
    <property type="evidence" value="ECO:0007669"/>
    <property type="project" value="TreeGrafter"/>
</dbReference>
<dbReference type="Proteomes" id="UP000808372">
    <property type="component" value="Chromosome 20"/>
</dbReference>
<feature type="transmembrane region" description="Helical" evidence="11">
    <location>
        <begin position="284"/>
        <end position="305"/>
    </location>
</feature>
<keyword evidence="9" id="KW-0968">Cytoplasmic vesicle</keyword>
<dbReference type="InterPro" id="IPR000008">
    <property type="entry name" value="C2_dom"/>
</dbReference>
<gene>
    <name evidence="14" type="primary">LOC120064758</name>
</gene>
<feature type="compositionally biased region" description="Polar residues" evidence="10">
    <location>
        <begin position="408"/>
        <end position="420"/>
    </location>
</feature>
<evidence type="ECO:0000256" key="7">
    <source>
        <dbReference type="ARBA" id="ARBA00022989"/>
    </source>
</evidence>
<dbReference type="GO" id="GO:0000149">
    <property type="term" value="F:SNARE binding"/>
    <property type="evidence" value="ECO:0007669"/>
    <property type="project" value="TreeGrafter"/>
</dbReference>
<dbReference type="GO" id="GO:0030276">
    <property type="term" value="F:clathrin binding"/>
    <property type="evidence" value="ECO:0007669"/>
    <property type="project" value="TreeGrafter"/>
</dbReference>
<dbReference type="PROSITE" id="PS50004">
    <property type="entry name" value="C2"/>
    <property type="match status" value="2"/>
</dbReference>
<feature type="region of interest" description="Disordered" evidence="10">
    <location>
        <begin position="408"/>
        <end position="428"/>
    </location>
</feature>
<keyword evidence="4" id="KW-0479">Metal-binding</keyword>
<dbReference type="PRINTS" id="PR00399">
    <property type="entry name" value="SYNAPTOTAGMN"/>
</dbReference>
<feature type="domain" description="C2" evidence="12">
    <location>
        <begin position="477"/>
        <end position="598"/>
    </location>
</feature>
<accession>A0A8U1F7P7</accession>
<dbReference type="PANTHER" id="PTHR10024">
    <property type="entry name" value="SYNAPTOTAGMIN"/>
    <property type="match status" value="1"/>
</dbReference>
<keyword evidence="7 11" id="KW-1133">Transmembrane helix</keyword>
<dbReference type="RefSeq" id="XP_038871297.1">
    <property type="nucleotide sequence ID" value="XM_039015369.1"/>
</dbReference>
<dbReference type="GO" id="GO:0017156">
    <property type="term" value="P:calcium-ion regulated exocytosis"/>
    <property type="evidence" value="ECO:0007669"/>
    <property type="project" value="TreeGrafter"/>
</dbReference>
<feature type="region of interest" description="Disordered" evidence="10">
    <location>
        <begin position="756"/>
        <end position="776"/>
    </location>
</feature>
<evidence type="ECO:0000256" key="8">
    <source>
        <dbReference type="ARBA" id="ARBA00023136"/>
    </source>
</evidence>
<dbReference type="Gene3D" id="2.60.40.150">
    <property type="entry name" value="C2 domain"/>
    <property type="match status" value="2"/>
</dbReference>
<name>A0A8U1F7P7_SALNM</name>
<dbReference type="CDD" id="cd08385">
    <property type="entry name" value="C2A_Synaptotagmin-1-5-6-9-10"/>
    <property type="match status" value="1"/>
</dbReference>
<comment type="subcellular location">
    <subcellularLocation>
        <location evidence="1">Cytoplasmic vesicle</location>
        <location evidence="1">Secretory vesicle membrane</location>
        <topology evidence="1">Single-pass membrane protein</topology>
    </subcellularLocation>
</comment>
<evidence type="ECO:0000256" key="9">
    <source>
        <dbReference type="ARBA" id="ARBA00023329"/>
    </source>
</evidence>
<dbReference type="GeneID" id="120064758"/>
<evidence type="ECO:0000256" key="6">
    <source>
        <dbReference type="ARBA" id="ARBA00022837"/>
    </source>
</evidence>
<comment type="similarity">
    <text evidence="2">Belongs to the synaptotagmin family.</text>
</comment>
<dbReference type="KEGG" id="snh:120064758"/>
<evidence type="ECO:0000313" key="14">
    <source>
        <dbReference type="RefSeq" id="XP_038871297.1"/>
    </source>
</evidence>